<evidence type="ECO:0000259" key="8">
    <source>
        <dbReference type="Pfam" id="PF06738"/>
    </source>
</evidence>
<accession>U3GYJ0</accession>
<feature type="transmembrane region" description="Helical" evidence="7">
    <location>
        <begin position="377"/>
        <end position="398"/>
    </location>
</feature>
<dbReference type="KEGG" id="caz:CARG_08570"/>
<dbReference type="AlphaFoldDB" id="U3GYJ0"/>
<evidence type="ECO:0000256" key="3">
    <source>
        <dbReference type="ARBA" id="ARBA00022692"/>
    </source>
</evidence>
<reference evidence="10 11" key="1">
    <citation type="journal article" date="2013" name="Genome Announc.">
        <title>Whole-Genome Sequence of the Clinical Strain Corynebacterium argentoratense DSM 44202, Isolated from a Human Throat Specimen.</title>
        <authorList>
            <person name="Bomholt C."/>
            <person name="Glaub A."/>
            <person name="Gravermann K."/>
            <person name="Albersmeier A."/>
            <person name="Brinkrolf K."/>
            <person name="Ruckert C."/>
            <person name="Tauch A."/>
        </authorList>
    </citation>
    <scope>NUCLEOTIDE SEQUENCE [LARGE SCALE GENOMIC DNA]</scope>
    <source>
        <strain evidence="10">DSM 44202</strain>
    </source>
</reference>
<dbReference type="GO" id="GO:0015744">
    <property type="term" value="P:succinate transport"/>
    <property type="evidence" value="ECO:0007669"/>
    <property type="project" value="TreeGrafter"/>
</dbReference>
<dbReference type="PATRIC" id="fig|1348662.3.peg.1689"/>
<feature type="domain" description="Threonine/Serine exporter ThrE" evidence="9">
    <location>
        <begin position="333"/>
        <end position="459"/>
    </location>
</feature>
<name>U3GYJ0_9CORY</name>
<dbReference type="Pfam" id="PF12821">
    <property type="entry name" value="ThrE_2"/>
    <property type="match status" value="1"/>
</dbReference>
<dbReference type="GO" id="GO:0022857">
    <property type="term" value="F:transmembrane transporter activity"/>
    <property type="evidence" value="ECO:0007669"/>
    <property type="project" value="InterPro"/>
</dbReference>
<dbReference type="eggNOG" id="COG2966">
    <property type="taxonomic scope" value="Bacteria"/>
</dbReference>
<dbReference type="InterPro" id="IPR010619">
    <property type="entry name" value="ThrE-like_N"/>
</dbReference>
<feature type="transmembrane region" description="Helical" evidence="7">
    <location>
        <begin position="225"/>
        <end position="243"/>
    </location>
</feature>
<dbReference type="STRING" id="1348662.CARG_08570"/>
<evidence type="ECO:0000259" key="9">
    <source>
        <dbReference type="Pfam" id="PF12821"/>
    </source>
</evidence>
<sequence length="490" mass="51238">MQLAKFLDPRRVRDLLSRRDTSEAVLHPDAATIDLVKAAPPPSPLAPVDLTDPGQVSGVMDIAARIGGILLSSGTSNSDAKEQIHAVASAYGLHYCHVDITLNTITVFTIVGTSNRAPISVFRVVRKLTIDFSKLSEVDRLIRSIQAGATPPEVAEKALDELIAAPPPFGLKMSLFGWSLMAAAVAVLLGGNALVAAISAASALVIMGGSAWLDSKRLPVFFQNIYGGFVATMPAAVMYHFVISQGFQLAPGQIIASGIVVMLAGLTLVQALQDGITGAPVTAGARFFETMLLTGGIVAGVGIGLEVSAYLGISLPLYETSPTTGFSSATVKVISGAIASAGFTIACYSEWSSVFISGLASVTGSGIYYLVLLPQGLGPVVGIGIAATMIGLFGGLLARRFRVPPLITAVAGITPLLPGLAIYRGMYAIMHDQMVVGYSAMTLALAIATSLAAGVVLGEWVARKLRRPPMFRPYQTMQRLRSSPFKRPVA</sequence>
<evidence type="ECO:0000256" key="4">
    <source>
        <dbReference type="ARBA" id="ARBA00022989"/>
    </source>
</evidence>
<feature type="transmembrane region" description="Helical" evidence="7">
    <location>
        <begin position="405"/>
        <end position="423"/>
    </location>
</feature>
<gene>
    <name evidence="10" type="ORF">CARG_08570</name>
</gene>
<evidence type="ECO:0000256" key="2">
    <source>
        <dbReference type="ARBA" id="ARBA00022475"/>
    </source>
</evidence>
<keyword evidence="5 7" id="KW-0472">Membrane</keyword>
<evidence type="ECO:0000256" key="6">
    <source>
        <dbReference type="ARBA" id="ARBA00034125"/>
    </source>
</evidence>
<comment type="similarity">
    <text evidence="6">Belongs to the ThrE exporter (TC 2.A.79) family.</text>
</comment>
<evidence type="ECO:0008006" key="12">
    <source>
        <dbReference type="Google" id="ProtNLM"/>
    </source>
</evidence>
<keyword evidence="4 7" id="KW-1133">Transmembrane helix</keyword>
<evidence type="ECO:0000313" key="10">
    <source>
        <dbReference type="EMBL" id="AGU15813.1"/>
    </source>
</evidence>
<dbReference type="EMBL" id="CP006365">
    <property type="protein sequence ID" value="AGU15813.1"/>
    <property type="molecule type" value="Genomic_DNA"/>
</dbReference>
<feature type="transmembrane region" description="Helical" evidence="7">
    <location>
        <begin position="290"/>
        <end position="313"/>
    </location>
</feature>
<organism evidence="10 11">
    <name type="scientific">Corynebacterium argentoratense DSM 44202</name>
    <dbReference type="NCBI Taxonomy" id="1348662"/>
    <lineage>
        <taxon>Bacteria</taxon>
        <taxon>Bacillati</taxon>
        <taxon>Actinomycetota</taxon>
        <taxon>Actinomycetes</taxon>
        <taxon>Mycobacteriales</taxon>
        <taxon>Corynebacteriaceae</taxon>
        <taxon>Corynebacterium</taxon>
    </lineage>
</organism>
<feature type="transmembrane region" description="Helical" evidence="7">
    <location>
        <begin position="354"/>
        <end position="371"/>
    </location>
</feature>
<dbReference type="PANTHER" id="PTHR34390:SF2">
    <property type="entry name" value="SUCCINATE TRANSPORTER SUBUNIT YJJP-RELATED"/>
    <property type="match status" value="1"/>
</dbReference>
<evidence type="ECO:0000256" key="5">
    <source>
        <dbReference type="ARBA" id="ARBA00023136"/>
    </source>
</evidence>
<dbReference type="HOGENOM" id="CLU_023738_2_2_11"/>
<protein>
    <recommendedName>
        <fullName evidence="12">Amino acid export carrier protein</fullName>
    </recommendedName>
</protein>
<dbReference type="NCBIfam" id="NF047720">
    <property type="entry name" value="ThrSerExpThrE"/>
    <property type="match status" value="1"/>
</dbReference>
<dbReference type="PANTHER" id="PTHR34390">
    <property type="entry name" value="UPF0442 PROTEIN YJJB-RELATED"/>
    <property type="match status" value="1"/>
</dbReference>
<dbReference type="GO" id="GO:0005886">
    <property type="term" value="C:plasma membrane"/>
    <property type="evidence" value="ECO:0007669"/>
    <property type="project" value="UniProtKB-SubCell"/>
</dbReference>
<dbReference type="eggNOG" id="COG3610">
    <property type="taxonomic scope" value="Bacteria"/>
</dbReference>
<dbReference type="InterPro" id="IPR024528">
    <property type="entry name" value="ThrE_2"/>
</dbReference>
<feature type="domain" description="Threonine/serine exporter-like N-terminal" evidence="8">
    <location>
        <begin position="61"/>
        <end position="307"/>
    </location>
</feature>
<evidence type="ECO:0000256" key="1">
    <source>
        <dbReference type="ARBA" id="ARBA00004651"/>
    </source>
</evidence>
<dbReference type="Proteomes" id="UP000016943">
    <property type="component" value="Chromosome"/>
</dbReference>
<keyword evidence="2" id="KW-1003">Cell membrane</keyword>
<proteinExistence type="inferred from homology"/>
<evidence type="ECO:0000256" key="7">
    <source>
        <dbReference type="SAM" id="Phobius"/>
    </source>
</evidence>
<dbReference type="Pfam" id="PF06738">
    <property type="entry name" value="ThrE"/>
    <property type="match status" value="1"/>
</dbReference>
<evidence type="ECO:0000313" key="11">
    <source>
        <dbReference type="Proteomes" id="UP000016943"/>
    </source>
</evidence>
<feature type="transmembrane region" description="Helical" evidence="7">
    <location>
        <begin position="325"/>
        <end position="347"/>
    </location>
</feature>
<dbReference type="InterPro" id="IPR050539">
    <property type="entry name" value="ThrE_Dicarb/AminoAcid_Exp"/>
</dbReference>
<keyword evidence="11" id="KW-1185">Reference proteome</keyword>
<comment type="subcellular location">
    <subcellularLocation>
        <location evidence="1">Cell membrane</location>
        <topology evidence="1">Multi-pass membrane protein</topology>
    </subcellularLocation>
</comment>
<feature type="transmembrane region" description="Helical" evidence="7">
    <location>
        <begin position="249"/>
        <end position="269"/>
    </location>
</feature>
<keyword evidence="3 7" id="KW-0812">Transmembrane</keyword>
<feature type="transmembrane region" description="Helical" evidence="7">
    <location>
        <begin position="435"/>
        <end position="462"/>
    </location>
</feature>